<evidence type="ECO:0000313" key="2">
    <source>
        <dbReference type="EMBL" id="CEK99963.1"/>
    </source>
</evidence>
<feature type="region of interest" description="Disordered" evidence="1">
    <location>
        <begin position="49"/>
        <end position="69"/>
    </location>
</feature>
<reference evidence="2" key="1">
    <citation type="submission" date="2014-12" db="EMBL/GenBank/DDBJ databases">
        <title>Insight into the proteome of Arion vulgaris.</title>
        <authorList>
            <person name="Aradska J."/>
            <person name="Bulat T."/>
            <person name="Smidak R."/>
            <person name="Sarate P."/>
            <person name="Gangsoo J."/>
            <person name="Sialana F."/>
            <person name="Bilban M."/>
            <person name="Lubec G."/>
        </authorList>
    </citation>
    <scope>NUCLEOTIDE SEQUENCE</scope>
    <source>
        <tissue evidence="2">Skin</tissue>
    </source>
</reference>
<protein>
    <submittedName>
        <fullName evidence="2">Uncharacterized protein</fullName>
    </submittedName>
</protein>
<proteinExistence type="predicted"/>
<accession>A0A0B7C457</accession>
<name>A0A0B7C457_9EUPU</name>
<organism evidence="2">
    <name type="scientific">Arion vulgaris</name>
    <dbReference type="NCBI Taxonomy" id="1028688"/>
    <lineage>
        <taxon>Eukaryota</taxon>
        <taxon>Metazoa</taxon>
        <taxon>Spiralia</taxon>
        <taxon>Lophotrochozoa</taxon>
        <taxon>Mollusca</taxon>
        <taxon>Gastropoda</taxon>
        <taxon>Heterobranchia</taxon>
        <taxon>Euthyneura</taxon>
        <taxon>Panpulmonata</taxon>
        <taxon>Eupulmonata</taxon>
        <taxon>Stylommatophora</taxon>
        <taxon>Helicina</taxon>
        <taxon>Arionoidea</taxon>
        <taxon>Arionidae</taxon>
        <taxon>Arion</taxon>
    </lineage>
</organism>
<gene>
    <name evidence="2" type="primary">ORF222538</name>
</gene>
<evidence type="ECO:0000256" key="1">
    <source>
        <dbReference type="SAM" id="MobiDB-lite"/>
    </source>
</evidence>
<feature type="non-terminal residue" evidence="2">
    <location>
        <position position="1"/>
    </location>
</feature>
<dbReference type="EMBL" id="HACG01053092">
    <property type="protein sequence ID" value="CEK99963.1"/>
    <property type="molecule type" value="Transcribed_RNA"/>
</dbReference>
<sequence length="69" mass="7673">LRGKKLAKATENFAWNIRVLKGQADLLIQSKKDCHEYIRQIKEAAVTTGLARDGSVTSETPDTNVEEQS</sequence>
<dbReference type="AlphaFoldDB" id="A0A0B7C457"/>